<accession>A0A0C4YQ19</accession>
<evidence type="ECO:0000256" key="12">
    <source>
        <dbReference type="ARBA" id="ARBA00025694"/>
    </source>
</evidence>
<keyword evidence="19" id="KW-1185">Reference proteome</keyword>
<dbReference type="KEGG" id="cbw:RR42_s1067"/>
<comment type="subcellular location">
    <subcellularLocation>
        <location evidence="1">Cell membrane</location>
        <topology evidence="1">Multi-pass membrane protein</topology>
    </subcellularLocation>
</comment>
<dbReference type="GO" id="GO:0009319">
    <property type="term" value="C:cytochrome o ubiquinol oxidase complex"/>
    <property type="evidence" value="ECO:0007669"/>
    <property type="project" value="TreeGrafter"/>
</dbReference>
<dbReference type="EMBL" id="CP010537">
    <property type="protein sequence ID" value="AJG22656.1"/>
    <property type="molecule type" value="Genomic_DNA"/>
</dbReference>
<evidence type="ECO:0000256" key="1">
    <source>
        <dbReference type="ARBA" id="ARBA00004651"/>
    </source>
</evidence>
<feature type="transmembrane region" description="Helical" evidence="17">
    <location>
        <begin position="51"/>
        <end position="70"/>
    </location>
</feature>
<evidence type="ECO:0000256" key="14">
    <source>
        <dbReference type="ARBA" id="ARBA00030211"/>
    </source>
</evidence>
<dbReference type="OrthoDB" id="2375888at2"/>
<dbReference type="GO" id="GO:0019646">
    <property type="term" value="P:aerobic electron transport chain"/>
    <property type="evidence" value="ECO:0007669"/>
    <property type="project" value="TreeGrafter"/>
</dbReference>
<organism evidence="18 19">
    <name type="scientific">Cupriavidus basilensis</name>
    <dbReference type="NCBI Taxonomy" id="68895"/>
    <lineage>
        <taxon>Bacteria</taxon>
        <taxon>Pseudomonadati</taxon>
        <taxon>Pseudomonadota</taxon>
        <taxon>Betaproteobacteria</taxon>
        <taxon>Burkholderiales</taxon>
        <taxon>Burkholderiaceae</taxon>
        <taxon>Cupriavidus</taxon>
    </lineage>
</organism>
<dbReference type="RefSeq" id="WP_043354233.1">
    <property type="nucleotide sequence ID" value="NZ_CP010537.1"/>
</dbReference>
<dbReference type="STRING" id="68895.RR42_s1067"/>
<dbReference type="PANTHER" id="PTHR36835">
    <property type="entry name" value="CYTOCHROME BO(3) UBIQUINOL OXIDASE SUBUNIT 4"/>
    <property type="match status" value="1"/>
</dbReference>
<evidence type="ECO:0000256" key="13">
    <source>
        <dbReference type="ARBA" id="ARBA00030071"/>
    </source>
</evidence>
<keyword evidence="5" id="KW-0813">Transport</keyword>
<reference evidence="18 19" key="1">
    <citation type="journal article" date="2015" name="Genome Announc.">
        <title>Complete Genome Sequence of Cupriavidus basilensis 4G11, Isolated from the Oak Ridge Field Research Center Site.</title>
        <authorList>
            <person name="Ray J."/>
            <person name="Waters R.J."/>
            <person name="Skerker J.M."/>
            <person name="Kuehl J.V."/>
            <person name="Price M.N."/>
            <person name="Huang J."/>
            <person name="Chakraborty R."/>
            <person name="Arkin A.P."/>
            <person name="Deutschbauer A."/>
        </authorList>
    </citation>
    <scope>NUCLEOTIDE SEQUENCE [LARGE SCALE GENOMIC DNA]</scope>
    <source>
        <strain evidence="18">4G11</strain>
    </source>
</reference>
<protein>
    <recommendedName>
        <fullName evidence="4">Cytochrome bo(3) ubiquinol oxidase subunit 4</fullName>
    </recommendedName>
    <alternativeName>
        <fullName evidence="16">Cytochrome o ubiquinol oxidase subunit 4</fullName>
    </alternativeName>
    <alternativeName>
        <fullName evidence="13">Oxidase bo(3) subunit 4</fullName>
    </alternativeName>
    <alternativeName>
        <fullName evidence="14">Ubiquinol oxidase polypeptide IV</fullName>
    </alternativeName>
    <alternativeName>
        <fullName evidence="15">Ubiquinol oxidase subunit 4</fullName>
    </alternativeName>
</protein>
<keyword evidence="11 17" id="KW-0472">Membrane</keyword>
<dbReference type="GO" id="GO:0015990">
    <property type="term" value="P:electron transport coupled proton transport"/>
    <property type="evidence" value="ECO:0007669"/>
    <property type="project" value="InterPro"/>
</dbReference>
<comment type="function">
    <text evidence="12">Cytochrome bo(3) ubiquinol terminal oxidase is the component of the aerobic respiratory chain of E.coli that predominates when cells are grown at high aeration. Has proton pump activity across the membrane in addition to electron transfer, pumping 2 protons/electron.</text>
</comment>
<dbReference type="AlphaFoldDB" id="A0A0C4YQ19"/>
<dbReference type="Pfam" id="PF03626">
    <property type="entry name" value="COX4_pro"/>
    <property type="match status" value="1"/>
</dbReference>
<evidence type="ECO:0000256" key="17">
    <source>
        <dbReference type="SAM" id="Phobius"/>
    </source>
</evidence>
<keyword evidence="9 17" id="KW-1133">Transmembrane helix</keyword>
<comment type="similarity">
    <text evidence="2">Belongs to the cytochrome c oxidase bacterial subunit 4 family.</text>
</comment>
<comment type="subunit">
    <text evidence="3">Heterooctamer of two A chains, two B chains, two C chains and two D chains.</text>
</comment>
<dbReference type="InterPro" id="IPR005171">
    <property type="entry name" value="Cyt_c_oxidase_su4_prok"/>
</dbReference>
<evidence type="ECO:0000256" key="5">
    <source>
        <dbReference type="ARBA" id="ARBA00022448"/>
    </source>
</evidence>
<dbReference type="Proteomes" id="UP000031843">
    <property type="component" value="Chromosome secondary"/>
</dbReference>
<keyword evidence="8" id="KW-0249">Electron transport</keyword>
<evidence type="ECO:0000256" key="3">
    <source>
        <dbReference type="ARBA" id="ARBA00011700"/>
    </source>
</evidence>
<dbReference type="GO" id="GO:0009486">
    <property type="term" value="F:cytochrome bo3 ubiquinol oxidase activity"/>
    <property type="evidence" value="ECO:0007669"/>
    <property type="project" value="InterPro"/>
</dbReference>
<dbReference type="InterPro" id="IPR050968">
    <property type="entry name" value="Cytochrome_c_oxidase_bac_sub4"/>
</dbReference>
<evidence type="ECO:0000256" key="4">
    <source>
        <dbReference type="ARBA" id="ARBA00014689"/>
    </source>
</evidence>
<evidence type="ECO:0000256" key="6">
    <source>
        <dbReference type="ARBA" id="ARBA00022475"/>
    </source>
</evidence>
<dbReference type="NCBIfam" id="TIGR02847">
    <property type="entry name" value="CyoD"/>
    <property type="match status" value="1"/>
</dbReference>
<evidence type="ECO:0000256" key="11">
    <source>
        <dbReference type="ARBA" id="ARBA00023136"/>
    </source>
</evidence>
<evidence type="ECO:0000256" key="16">
    <source>
        <dbReference type="ARBA" id="ARBA00032185"/>
    </source>
</evidence>
<feature type="transmembrane region" description="Helical" evidence="17">
    <location>
        <begin position="82"/>
        <end position="103"/>
    </location>
</feature>
<evidence type="ECO:0000256" key="8">
    <source>
        <dbReference type="ARBA" id="ARBA00022982"/>
    </source>
</evidence>
<keyword evidence="10 18" id="KW-0560">Oxidoreductase</keyword>
<proteinExistence type="inferred from homology"/>
<dbReference type="GO" id="GO:0015078">
    <property type="term" value="F:proton transmembrane transporter activity"/>
    <property type="evidence" value="ECO:0007669"/>
    <property type="project" value="TreeGrafter"/>
</dbReference>
<sequence length="124" mass="13037">MKTAHLHTGSAAHAAHGSLKGYAIGFALSLVLTLASFGAVMGGFVPKGMGLAAIVLLCVAQLVVQLVFFLHIGTSADQRMNTAIFVCTGTLIAIIVAGSLWVMHNANVNMMPMDMSPERARLRD</sequence>
<evidence type="ECO:0000313" key="18">
    <source>
        <dbReference type="EMBL" id="AJG22656.1"/>
    </source>
</evidence>
<name>A0A0C4YQ19_9BURK</name>
<dbReference type="InterPro" id="IPR014210">
    <property type="entry name" value="Cyt_o_ubiqinol_oxidase_su4"/>
</dbReference>
<evidence type="ECO:0000256" key="2">
    <source>
        <dbReference type="ARBA" id="ARBA00008079"/>
    </source>
</evidence>
<dbReference type="GO" id="GO:0005886">
    <property type="term" value="C:plasma membrane"/>
    <property type="evidence" value="ECO:0007669"/>
    <property type="project" value="UniProtKB-SubCell"/>
</dbReference>
<evidence type="ECO:0000256" key="10">
    <source>
        <dbReference type="ARBA" id="ARBA00023002"/>
    </source>
</evidence>
<keyword evidence="7 17" id="KW-0812">Transmembrane</keyword>
<dbReference type="PANTHER" id="PTHR36835:SF1">
    <property type="entry name" value="CYTOCHROME BO(3) UBIQUINOL OXIDASE SUBUNIT 4"/>
    <property type="match status" value="1"/>
</dbReference>
<evidence type="ECO:0000256" key="15">
    <source>
        <dbReference type="ARBA" id="ARBA00031887"/>
    </source>
</evidence>
<feature type="transmembrane region" description="Helical" evidence="17">
    <location>
        <begin position="21"/>
        <end position="45"/>
    </location>
</feature>
<gene>
    <name evidence="18" type="ORF">RR42_s1067</name>
</gene>
<keyword evidence="6" id="KW-1003">Cell membrane</keyword>
<evidence type="ECO:0000313" key="19">
    <source>
        <dbReference type="Proteomes" id="UP000031843"/>
    </source>
</evidence>
<evidence type="ECO:0000256" key="9">
    <source>
        <dbReference type="ARBA" id="ARBA00022989"/>
    </source>
</evidence>
<evidence type="ECO:0000256" key="7">
    <source>
        <dbReference type="ARBA" id="ARBA00022692"/>
    </source>
</evidence>